<dbReference type="OrthoDB" id="5513218at2"/>
<dbReference type="InterPro" id="IPR042517">
    <property type="entry name" value="Glyco_hydro_64_N_2"/>
</dbReference>
<feature type="domain" description="GH64" evidence="2">
    <location>
        <begin position="45"/>
        <end position="408"/>
    </location>
</feature>
<dbReference type="InterPro" id="IPR037398">
    <property type="entry name" value="Glyco_hydro_64_fam"/>
</dbReference>
<evidence type="ECO:0000313" key="4">
    <source>
        <dbReference type="Proteomes" id="UP000198662"/>
    </source>
</evidence>
<dbReference type="EMBL" id="FNGF01000009">
    <property type="protein sequence ID" value="SDL73122.1"/>
    <property type="molecule type" value="Genomic_DNA"/>
</dbReference>
<organism evidence="3 4">
    <name type="scientific">Glycomyces sambucus</name>
    <dbReference type="NCBI Taxonomy" id="380244"/>
    <lineage>
        <taxon>Bacteria</taxon>
        <taxon>Bacillati</taxon>
        <taxon>Actinomycetota</taxon>
        <taxon>Actinomycetes</taxon>
        <taxon>Glycomycetales</taxon>
        <taxon>Glycomycetaceae</taxon>
        <taxon>Glycomyces</taxon>
    </lineage>
</organism>
<dbReference type="InterPro" id="IPR032477">
    <property type="entry name" value="Glyco_hydro_64"/>
</dbReference>
<dbReference type="PANTHER" id="PTHR38165">
    <property type="match status" value="1"/>
</dbReference>
<dbReference type="Gene3D" id="2.60.110.10">
    <property type="entry name" value="Thaumatin"/>
    <property type="match status" value="1"/>
</dbReference>
<dbReference type="Proteomes" id="UP000198662">
    <property type="component" value="Unassembled WGS sequence"/>
</dbReference>
<protein>
    <submittedName>
        <fullName evidence="3">Beta-1,3-glucanase</fullName>
    </submittedName>
</protein>
<dbReference type="PANTHER" id="PTHR38165:SF1">
    <property type="entry name" value="GLUCANASE B"/>
    <property type="match status" value="1"/>
</dbReference>
<accession>A0A1G9MFT0</accession>
<dbReference type="PROSITE" id="PS52006">
    <property type="entry name" value="GH64"/>
    <property type="match status" value="1"/>
</dbReference>
<feature type="chain" id="PRO_5038661308" evidence="1">
    <location>
        <begin position="19"/>
        <end position="408"/>
    </location>
</feature>
<reference evidence="4" key="1">
    <citation type="submission" date="2016-10" db="EMBL/GenBank/DDBJ databases">
        <authorList>
            <person name="Varghese N."/>
            <person name="Submissions S."/>
        </authorList>
    </citation>
    <scope>NUCLEOTIDE SEQUENCE [LARGE SCALE GENOMIC DNA]</scope>
    <source>
        <strain evidence="4">CGMCC 4.3147</strain>
    </source>
</reference>
<keyword evidence="4" id="KW-1185">Reference proteome</keyword>
<evidence type="ECO:0000313" key="3">
    <source>
        <dbReference type="EMBL" id="SDL73122.1"/>
    </source>
</evidence>
<dbReference type="STRING" id="380244.SAMN05216298_4950"/>
<dbReference type="Pfam" id="PF16483">
    <property type="entry name" value="Glyco_hydro_64"/>
    <property type="match status" value="1"/>
</dbReference>
<dbReference type="AlphaFoldDB" id="A0A1G9MFT0"/>
<dbReference type="InterPro" id="IPR037176">
    <property type="entry name" value="Osmotin/thaumatin-like_sf"/>
</dbReference>
<dbReference type="PROSITE" id="PS51318">
    <property type="entry name" value="TAT"/>
    <property type="match status" value="1"/>
</dbReference>
<feature type="signal peptide" evidence="1">
    <location>
        <begin position="1"/>
        <end position="18"/>
    </location>
</feature>
<dbReference type="InterPro" id="IPR006311">
    <property type="entry name" value="TAT_signal"/>
</dbReference>
<proteinExistence type="predicted"/>
<evidence type="ECO:0000256" key="1">
    <source>
        <dbReference type="SAM" id="SignalP"/>
    </source>
</evidence>
<evidence type="ECO:0000259" key="2">
    <source>
        <dbReference type="PROSITE" id="PS52006"/>
    </source>
</evidence>
<gene>
    <name evidence="3" type="ORF">SAMN05216298_4950</name>
</gene>
<name>A0A1G9MFT0_9ACTN</name>
<dbReference type="Gene3D" id="3.30.920.50">
    <property type="entry name" value="Beta-1,3-glucanase, C-terminal domain"/>
    <property type="match status" value="1"/>
</dbReference>
<sequence length="408" mass="43687">MVSRRTMITLTAAAGAVAASSPWWRTFATPEAEAAPATCELALANDTDTANVHAYVTGREFGTDRMMLLRGGGQGPYYIQQPGGTNTPLPVDCAIPLNAPGAAPAVVTLPRMYGARVYFVRESKLDFYVNPGPALVEPALHNPADSNYGKIVSFCEFTFNDVQLFVNVSYVDLVTALPIGLRLQGDGDHSVAALDNGAVASIAADLEAQAAADGQPWDTLVMRGGDGRILRVVSPQNVMAPYFGQPNMPFANYWTGYADQVWNHYRSNDLRIDLQGGRGVITGRVQGDTLVFNDGSTFSKPNSQDVFTCNHGPFTNNPSDNDSKKAALARLAAAFNRSTVHSHADQPNGPAVGDFYAHDVTNHYARAVHDNSPIGYAFPYDDVTPDGVPDQSGVAFDGNPTRLTLTVT</sequence>
<keyword evidence="1" id="KW-0732">Signal</keyword>
<dbReference type="RefSeq" id="WP_091054129.1">
    <property type="nucleotide sequence ID" value="NZ_FNGF01000009.1"/>
</dbReference>